<dbReference type="InterPro" id="IPR045338">
    <property type="entry name" value="DUF6535"/>
</dbReference>
<dbReference type="InterPro" id="IPR011989">
    <property type="entry name" value="ARM-like"/>
</dbReference>
<feature type="transmembrane region" description="Helical" evidence="2">
    <location>
        <begin position="127"/>
        <end position="150"/>
    </location>
</feature>
<accession>A0A8H6X921</accession>
<feature type="transmembrane region" description="Helical" evidence="2">
    <location>
        <begin position="73"/>
        <end position="90"/>
    </location>
</feature>
<keyword evidence="2" id="KW-1133">Transmembrane helix</keyword>
<evidence type="ECO:0000313" key="5">
    <source>
        <dbReference type="Proteomes" id="UP000620124"/>
    </source>
</evidence>
<gene>
    <name evidence="4" type="ORF">MVEN_02172400</name>
</gene>
<comment type="caution">
    <text evidence="4">The sequence shown here is derived from an EMBL/GenBank/DDBJ whole genome shotgun (WGS) entry which is preliminary data.</text>
</comment>
<evidence type="ECO:0000313" key="4">
    <source>
        <dbReference type="EMBL" id="KAF7336245.1"/>
    </source>
</evidence>
<dbReference type="AlphaFoldDB" id="A0A8H6X921"/>
<keyword evidence="5" id="KW-1185">Reference proteome</keyword>
<dbReference type="InterPro" id="IPR016024">
    <property type="entry name" value="ARM-type_fold"/>
</dbReference>
<organism evidence="4 5">
    <name type="scientific">Mycena venus</name>
    <dbReference type="NCBI Taxonomy" id="2733690"/>
    <lineage>
        <taxon>Eukaryota</taxon>
        <taxon>Fungi</taxon>
        <taxon>Dikarya</taxon>
        <taxon>Basidiomycota</taxon>
        <taxon>Agaricomycotina</taxon>
        <taxon>Agaricomycetes</taxon>
        <taxon>Agaricomycetidae</taxon>
        <taxon>Agaricales</taxon>
        <taxon>Marasmiineae</taxon>
        <taxon>Mycenaceae</taxon>
        <taxon>Mycena</taxon>
    </lineage>
</organism>
<name>A0A8H6X921_9AGAR</name>
<proteinExistence type="predicted"/>
<reference evidence="4" key="1">
    <citation type="submission" date="2020-05" db="EMBL/GenBank/DDBJ databases">
        <title>Mycena genomes resolve the evolution of fungal bioluminescence.</title>
        <authorList>
            <person name="Tsai I.J."/>
        </authorList>
    </citation>
    <scope>NUCLEOTIDE SEQUENCE</scope>
    <source>
        <strain evidence="4">CCC161011</strain>
    </source>
</reference>
<keyword evidence="2" id="KW-0812">Transmembrane</keyword>
<protein>
    <recommendedName>
        <fullName evidence="3">DUF6535 domain-containing protein</fullName>
    </recommendedName>
</protein>
<feature type="domain" description="DUF6535" evidence="3">
    <location>
        <begin position="49"/>
        <end position="212"/>
    </location>
</feature>
<keyword evidence="2" id="KW-0472">Membrane</keyword>
<feature type="transmembrane region" description="Helical" evidence="2">
    <location>
        <begin position="186"/>
        <end position="209"/>
    </location>
</feature>
<evidence type="ECO:0000256" key="2">
    <source>
        <dbReference type="SAM" id="Phobius"/>
    </source>
</evidence>
<feature type="region of interest" description="Disordered" evidence="1">
    <location>
        <begin position="20"/>
        <end position="39"/>
    </location>
</feature>
<feature type="transmembrane region" description="Helical" evidence="2">
    <location>
        <begin position="221"/>
        <end position="241"/>
    </location>
</feature>
<dbReference type="OrthoDB" id="3219854at2759"/>
<evidence type="ECO:0000256" key="1">
    <source>
        <dbReference type="SAM" id="MobiDB-lite"/>
    </source>
</evidence>
<dbReference type="EMBL" id="JACAZI010000023">
    <property type="protein sequence ID" value="KAF7336245.1"/>
    <property type="molecule type" value="Genomic_DNA"/>
</dbReference>
<dbReference type="SUPFAM" id="SSF48371">
    <property type="entry name" value="ARM repeat"/>
    <property type="match status" value="1"/>
</dbReference>
<dbReference type="Proteomes" id="UP000620124">
    <property type="component" value="Unassembled WGS sequence"/>
</dbReference>
<evidence type="ECO:0000259" key="3">
    <source>
        <dbReference type="Pfam" id="PF20153"/>
    </source>
</evidence>
<dbReference type="Gene3D" id="1.25.10.10">
    <property type="entry name" value="Leucine-rich Repeat Variant"/>
    <property type="match status" value="1"/>
</dbReference>
<sequence>MPHSYAPNLGMAESQIPHEMTPDAQDKDSPAADSGSPYSQHYQPAAAIWKFYLQETDAEDKKLTELWQIGLDQLLIFAGLFGAILTAFLIESRKNLKEDPLQQILLALRNDSASSRSEPFRPTKSSLIVNAVWFSSLGLTLISALAAVLAKGWVAQYTPTTHGLHSNDACERHLRYLRSRQWRLDMIVGGIPLLIQVALFLFAIGLVILTWSDDLGISIALLVMTASTTCLYILGTILPWFSAGCPFQTTMSEFIPGVATHRQYADSVSADNQRPEPHLRSHRAYLQWRKIIEFLREARRKPGQLEIEADILAWMLTRSTDENAIEEAVRAIAGANPTVYLRDTLDQSGASKILCERFIQYVRNAPGQAMNSQEVLRAEAYLYAILRLVEPAGEMGPNIIGKPEKIKLEWQVLLQLGQPLHRWDQFVDYLQPLAFALRTRLLLATGDDDHTEQWEKTRRNLITMAERGCMPEVRRVLVGATIEGLLHVRGIQMRKTCAILLCKLLQIGESKWMGIFRVQVLIMSLSADSRRIAAKEIRIGGAIRAMVDVLRYADRESSEVILEGMMRLAQFVEFRETIATIIPLTTGLLTEDGKIVGMRGVNILSRLSEQAEFREFIAPRIPGIIDLLKGDNRYGCRMGGLLLSNISAQVEFRDVIQTSIPHLAHLLIDKDWFNRVTGADALSALAEYAEFREKIGVSIPQVLALAKDEHNYARQAALAAFSKFWEHVEFKALIGTHIHLLVPLLTDNNLSIRKEVVDVVLKLSEQGKRVTRFHRDAHFSDFGIPERPWLVCSLGGYGYIIKIFGTG</sequence>
<dbReference type="Pfam" id="PF20153">
    <property type="entry name" value="DUF6535"/>
    <property type="match status" value="1"/>
</dbReference>
<feature type="compositionally biased region" description="Basic and acidic residues" evidence="1">
    <location>
        <begin position="20"/>
        <end position="30"/>
    </location>
</feature>